<sequence length="270" mass="32355">MYYRATIIKTAWHWQKNRHIDQWNRIENPEIKSHKYGQTIFDKEAKNIQWRIDSLFNKWCWQNWKATCKRMKLDCYLSPCTKINSKWIKNLSIRPDTINCIEENIGTELMDLGFKEHFINLTLKARDVKAKLNEWDYVKLKSFCTAKETIDKIKKQPSDWEIFANRASHKELISKHARNSYNSTTTTKKPTNNPIEKWAEDLKRHFSKEDIQMANRHMKKCSTSLIIREMQIRTTMRYHLTPVRMAIINKTNSKKCWRGCGEKGILVHCW</sequence>
<protein>
    <submittedName>
        <fullName evidence="1">Uncharacterized protein</fullName>
    </submittedName>
</protein>
<dbReference type="PANTHER" id="PTHR19446">
    <property type="entry name" value="REVERSE TRANSCRIPTASES"/>
    <property type="match status" value="1"/>
</dbReference>
<evidence type="ECO:0000313" key="1">
    <source>
        <dbReference type="EMBL" id="KAF6333347.1"/>
    </source>
</evidence>
<proteinExistence type="predicted"/>
<gene>
    <name evidence="1" type="ORF">mRhiFer1_008119</name>
</gene>
<name>A0A7J7W7B4_RHIFE</name>
<dbReference type="AlphaFoldDB" id="A0A7J7W7B4"/>
<evidence type="ECO:0000313" key="2">
    <source>
        <dbReference type="Proteomes" id="UP000585614"/>
    </source>
</evidence>
<dbReference type="Proteomes" id="UP000585614">
    <property type="component" value="Unassembled WGS sequence"/>
</dbReference>
<reference evidence="1 2" key="1">
    <citation type="journal article" date="2020" name="Nature">
        <title>Six reference-quality genomes reveal evolution of bat adaptations.</title>
        <authorList>
            <person name="Jebb D."/>
            <person name="Huang Z."/>
            <person name="Pippel M."/>
            <person name="Hughes G.M."/>
            <person name="Lavrichenko K."/>
            <person name="Devanna P."/>
            <person name="Winkler S."/>
            <person name="Jermiin L.S."/>
            <person name="Skirmuntt E.C."/>
            <person name="Katzourakis A."/>
            <person name="Burkitt-Gray L."/>
            <person name="Ray D.A."/>
            <person name="Sullivan K.A.M."/>
            <person name="Roscito J.G."/>
            <person name="Kirilenko B.M."/>
            <person name="Davalos L.M."/>
            <person name="Corthals A.P."/>
            <person name="Power M.L."/>
            <person name="Jones G."/>
            <person name="Ransome R.D."/>
            <person name="Dechmann D.K.N."/>
            <person name="Locatelli A.G."/>
            <person name="Puechmaille S.J."/>
            <person name="Fedrigo O."/>
            <person name="Jarvis E.D."/>
            <person name="Hiller M."/>
            <person name="Vernes S.C."/>
            <person name="Myers E.W."/>
            <person name="Teeling E.C."/>
        </authorList>
    </citation>
    <scope>NUCLEOTIDE SEQUENCE [LARGE SCALE GENOMIC DNA]</scope>
    <source>
        <strain evidence="1">MRhiFer1</strain>
        <tissue evidence="1">Lung</tissue>
    </source>
</reference>
<comment type="caution">
    <text evidence="1">The sequence shown here is derived from an EMBL/GenBank/DDBJ whole genome shotgun (WGS) entry which is preliminary data.</text>
</comment>
<organism evidence="1 2">
    <name type="scientific">Rhinolophus ferrumequinum</name>
    <name type="common">Greater horseshoe bat</name>
    <dbReference type="NCBI Taxonomy" id="59479"/>
    <lineage>
        <taxon>Eukaryota</taxon>
        <taxon>Metazoa</taxon>
        <taxon>Chordata</taxon>
        <taxon>Craniata</taxon>
        <taxon>Vertebrata</taxon>
        <taxon>Euteleostomi</taxon>
        <taxon>Mammalia</taxon>
        <taxon>Eutheria</taxon>
        <taxon>Laurasiatheria</taxon>
        <taxon>Chiroptera</taxon>
        <taxon>Yinpterochiroptera</taxon>
        <taxon>Rhinolophoidea</taxon>
        <taxon>Rhinolophidae</taxon>
        <taxon>Rhinolophinae</taxon>
        <taxon>Rhinolophus</taxon>
    </lineage>
</organism>
<accession>A0A7J7W7B4</accession>
<dbReference type="EMBL" id="JACAGC010000011">
    <property type="protein sequence ID" value="KAF6333347.1"/>
    <property type="molecule type" value="Genomic_DNA"/>
</dbReference>